<evidence type="ECO:0000313" key="11">
    <source>
        <dbReference type="Proteomes" id="UP000025245"/>
    </source>
</evidence>
<feature type="domain" description="Major facilitator superfamily (MFS) profile" evidence="8">
    <location>
        <begin position="1"/>
        <end position="387"/>
    </location>
</feature>
<dbReference type="PANTHER" id="PTHR23514:SF3">
    <property type="entry name" value="BYPASS OF STOP CODON PROTEIN 6"/>
    <property type="match status" value="1"/>
</dbReference>
<protein>
    <submittedName>
        <fullName evidence="10">MFS transporter</fullName>
    </submittedName>
</protein>
<feature type="transmembrane region" description="Helical" evidence="7">
    <location>
        <begin position="98"/>
        <end position="117"/>
    </location>
</feature>
<keyword evidence="11" id="KW-1185">Reference proteome</keyword>
<keyword evidence="5 7" id="KW-1133">Transmembrane helix</keyword>
<evidence type="ECO:0000256" key="2">
    <source>
        <dbReference type="ARBA" id="ARBA00008335"/>
    </source>
</evidence>
<dbReference type="PROSITE" id="PS50850">
    <property type="entry name" value="MFS"/>
    <property type="match status" value="1"/>
</dbReference>
<dbReference type="Proteomes" id="UP000025245">
    <property type="component" value="Chromosome"/>
</dbReference>
<evidence type="ECO:0000256" key="7">
    <source>
        <dbReference type="SAM" id="Phobius"/>
    </source>
</evidence>
<dbReference type="KEGG" id="siz:SI82_01790"/>
<feature type="transmembrane region" description="Helical" evidence="7">
    <location>
        <begin position="363"/>
        <end position="383"/>
    </location>
</feature>
<dbReference type="Proteomes" id="UP000269148">
    <property type="component" value="Unassembled WGS sequence"/>
</dbReference>
<dbReference type="InterPro" id="IPR011701">
    <property type="entry name" value="MFS"/>
</dbReference>
<accession>A0A3L8GPF4</accession>
<evidence type="ECO:0000256" key="4">
    <source>
        <dbReference type="ARBA" id="ARBA00022692"/>
    </source>
</evidence>
<dbReference type="SMR" id="A0A3L8GPF4"/>
<evidence type="ECO:0000256" key="6">
    <source>
        <dbReference type="ARBA" id="ARBA00023136"/>
    </source>
</evidence>
<dbReference type="KEGG" id="siq:DQ08_01495"/>
<dbReference type="PANTHER" id="PTHR23514">
    <property type="entry name" value="BYPASS OF STOP CODON PROTEIN 6"/>
    <property type="match status" value="1"/>
</dbReference>
<dbReference type="InterPro" id="IPR036259">
    <property type="entry name" value="MFS_trans_sf"/>
</dbReference>
<dbReference type="EMBL" id="QLQD01000016">
    <property type="protein sequence ID" value="RLU58975.1"/>
    <property type="molecule type" value="Genomic_DNA"/>
</dbReference>
<feature type="transmembrane region" description="Helical" evidence="7">
    <location>
        <begin position="137"/>
        <end position="157"/>
    </location>
</feature>
<dbReference type="Gene3D" id="1.20.1250.20">
    <property type="entry name" value="MFS general substrate transporter like domains"/>
    <property type="match status" value="2"/>
</dbReference>
<evidence type="ECO:0000256" key="1">
    <source>
        <dbReference type="ARBA" id="ARBA00004651"/>
    </source>
</evidence>
<feature type="transmembrane region" description="Helical" evidence="7">
    <location>
        <begin position="244"/>
        <end position="264"/>
    </location>
</feature>
<proteinExistence type="inferred from homology"/>
<dbReference type="PROSITE" id="PS00217">
    <property type="entry name" value="SUGAR_TRANSPORT_2"/>
    <property type="match status" value="1"/>
</dbReference>
<evidence type="ECO:0000259" key="8">
    <source>
        <dbReference type="PROSITE" id="PS50850"/>
    </source>
</evidence>
<evidence type="ECO:0000313" key="9">
    <source>
        <dbReference type="EMBL" id="AHY15182.1"/>
    </source>
</evidence>
<dbReference type="InterPro" id="IPR005829">
    <property type="entry name" value="Sugar_transporter_CS"/>
</dbReference>
<dbReference type="OrthoDB" id="1650550at2"/>
<feature type="transmembrane region" description="Helical" evidence="7">
    <location>
        <begin position="327"/>
        <end position="351"/>
    </location>
</feature>
<dbReference type="AlphaFoldDB" id="A0A3L8GPF4"/>
<evidence type="ECO:0000313" key="12">
    <source>
        <dbReference type="Proteomes" id="UP000269148"/>
    </source>
</evidence>
<dbReference type="InterPro" id="IPR020846">
    <property type="entry name" value="MFS_dom"/>
</dbReference>
<reference evidence="10 12" key="2">
    <citation type="submission" date="2018-06" db="EMBL/GenBank/DDBJ databases">
        <title>Mutators as drivers of adaptation in pathogenic bacteria and a risk factor for host jumps and vaccine escape.</title>
        <authorList>
            <person name="Barnes A.C."/>
            <person name="Silayeva O."/>
        </authorList>
    </citation>
    <scope>NUCLEOTIDE SEQUENCE [LARGE SCALE GENOMIC DNA]</scope>
    <source>
        <strain evidence="10 12">QMA0445</strain>
    </source>
</reference>
<feature type="transmembrane region" description="Helical" evidence="7">
    <location>
        <begin position="294"/>
        <end position="315"/>
    </location>
</feature>
<comment type="similarity">
    <text evidence="2">Belongs to the major facilitator superfamily.</text>
</comment>
<organism evidence="10 12">
    <name type="scientific">Streptococcus iniae</name>
    <name type="common">Streptococcus shiloi</name>
    <dbReference type="NCBI Taxonomy" id="1346"/>
    <lineage>
        <taxon>Bacteria</taxon>
        <taxon>Bacillati</taxon>
        <taxon>Bacillota</taxon>
        <taxon>Bacilli</taxon>
        <taxon>Lactobacillales</taxon>
        <taxon>Streptococcaceae</taxon>
        <taxon>Streptococcus</taxon>
    </lineage>
</organism>
<comment type="subcellular location">
    <subcellularLocation>
        <location evidence="1">Cell membrane</location>
        <topology evidence="1">Multi-pass membrane protein</topology>
    </subcellularLocation>
</comment>
<feature type="transmembrane region" description="Helical" evidence="7">
    <location>
        <begin position="73"/>
        <end position="92"/>
    </location>
</feature>
<dbReference type="InterPro" id="IPR051788">
    <property type="entry name" value="MFS_Transporter"/>
</dbReference>
<feature type="transmembrane region" description="Helical" evidence="7">
    <location>
        <begin position="204"/>
        <end position="224"/>
    </location>
</feature>
<sequence>MKAIFEKISLLSLSLMMISPFSVSPALPKMMAYYQALGYQAASVNILFSLSSVAILGILVINPILNRYLSEKAIVIIGLSLLAFGGSSPFLFQAYPLVFLSRILLGVGIGLINAKAINIISERFSGKARVKLLGYRASFEVVGSSILTFVSGYLIAFGWSKAFLIYALAIPILILYLVFVPQVEAPKAKVSHHHKVEKLKPSQVKLIFGLALYAGFVILVNTSITLRVPLVVDQMQLGSPKEASLILSLMMLMGIISGLSFSHFLVHLKSYFMGIVAISLGLGTLVLWSASSLLLVAIGALLTGLVYSLGVTLAFHTVSEAFPPSQLTAATTFVLIGCNIGGGAAALVLQMFSTWSPSVILPYLIYAIISLIMGSLLIAAQLFKQKKSK</sequence>
<keyword evidence="6 7" id="KW-0472">Membrane</keyword>
<dbReference type="Pfam" id="PF07690">
    <property type="entry name" value="MFS_1"/>
    <property type="match status" value="1"/>
</dbReference>
<evidence type="ECO:0000313" key="10">
    <source>
        <dbReference type="EMBL" id="RLU58975.1"/>
    </source>
</evidence>
<feature type="transmembrane region" description="Helical" evidence="7">
    <location>
        <begin position="41"/>
        <end position="61"/>
    </location>
</feature>
<feature type="transmembrane region" description="Helical" evidence="7">
    <location>
        <begin position="163"/>
        <end position="183"/>
    </location>
</feature>
<dbReference type="SUPFAM" id="SSF103473">
    <property type="entry name" value="MFS general substrate transporter"/>
    <property type="match status" value="1"/>
</dbReference>
<name>A0A3L8GPF4_STRIN</name>
<feature type="transmembrane region" description="Helical" evidence="7">
    <location>
        <begin position="271"/>
        <end position="288"/>
    </location>
</feature>
<dbReference type="STRING" id="1346.BMF34_01685"/>
<keyword evidence="3" id="KW-0813">Transport</keyword>
<dbReference type="GeneID" id="35764758"/>
<dbReference type="GO" id="GO:0022857">
    <property type="term" value="F:transmembrane transporter activity"/>
    <property type="evidence" value="ECO:0007669"/>
    <property type="project" value="InterPro"/>
</dbReference>
<keyword evidence="4 7" id="KW-0812">Transmembrane</keyword>
<evidence type="ECO:0000256" key="5">
    <source>
        <dbReference type="ARBA" id="ARBA00022989"/>
    </source>
</evidence>
<gene>
    <name evidence="10" type="ORF">DIY07_01415</name>
    <name evidence="9" type="ORF">DQ08_01495</name>
</gene>
<dbReference type="RefSeq" id="WP_003100667.1">
    <property type="nucleotide sequence ID" value="NZ_CP010783.1"/>
</dbReference>
<dbReference type="GO" id="GO:0005886">
    <property type="term" value="C:plasma membrane"/>
    <property type="evidence" value="ECO:0007669"/>
    <property type="project" value="UniProtKB-SubCell"/>
</dbReference>
<evidence type="ECO:0000256" key="3">
    <source>
        <dbReference type="ARBA" id="ARBA00022448"/>
    </source>
</evidence>
<reference evidence="9 11" key="1">
    <citation type="journal article" date="2014" name="Genome Announc.">
        <title>Complete Genome Sequence of a Virulent Strain, Streptococcus iniae ISET0901, Isolated from Diseased Tilapia.</title>
        <authorList>
            <person name="Pridgeon J.W."/>
            <person name="Zhang D."/>
            <person name="Zhang L."/>
        </authorList>
    </citation>
    <scope>NUCLEOTIDE SEQUENCE [LARGE SCALE GENOMIC DNA]</scope>
    <source>
        <strain evidence="9 11">ISET0901</strain>
    </source>
</reference>
<dbReference type="EMBL" id="CP007586">
    <property type="protein sequence ID" value="AHY15182.1"/>
    <property type="molecule type" value="Genomic_DNA"/>
</dbReference>
<dbReference type="KEGG" id="sio:DW64_01490"/>